<evidence type="ECO:0000313" key="8">
    <source>
        <dbReference type="EMBL" id="GIF78047.1"/>
    </source>
</evidence>
<keyword evidence="3 6" id="KW-1133">Transmembrane helix</keyword>
<feature type="transmembrane region" description="Helical" evidence="6">
    <location>
        <begin position="149"/>
        <end position="168"/>
    </location>
</feature>
<feature type="transmembrane region" description="Helical" evidence="6">
    <location>
        <begin position="271"/>
        <end position="291"/>
    </location>
</feature>
<feature type="region of interest" description="Disordered" evidence="5">
    <location>
        <begin position="327"/>
        <end position="361"/>
    </location>
</feature>
<feature type="transmembrane region" description="Helical" evidence="6">
    <location>
        <begin position="91"/>
        <end position="109"/>
    </location>
</feature>
<name>A0ABQ4D3D4_9ACTN</name>
<evidence type="ECO:0000256" key="2">
    <source>
        <dbReference type="ARBA" id="ARBA00022692"/>
    </source>
</evidence>
<feature type="domain" description="Major facilitator superfamily (MFS) profile" evidence="7">
    <location>
        <begin position="25"/>
        <end position="361"/>
    </location>
</feature>
<keyword evidence="4 6" id="KW-0472">Membrane</keyword>
<evidence type="ECO:0000259" key="7">
    <source>
        <dbReference type="PROSITE" id="PS50850"/>
    </source>
</evidence>
<keyword evidence="2 6" id="KW-0812">Transmembrane</keyword>
<dbReference type="EMBL" id="BONE01000115">
    <property type="protein sequence ID" value="GIF78047.1"/>
    <property type="molecule type" value="Genomic_DNA"/>
</dbReference>
<dbReference type="PANTHER" id="PTHR23531:SF1">
    <property type="entry name" value="QUINOLENE RESISTANCE PROTEIN NORA"/>
    <property type="match status" value="1"/>
</dbReference>
<comment type="subcellular location">
    <subcellularLocation>
        <location evidence="1">Cell membrane</location>
        <topology evidence="1">Multi-pass membrane protein</topology>
    </subcellularLocation>
</comment>
<dbReference type="PROSITE" id="PS51257">
    <property type="entry name" value="PROKAR_LIPOPROTEIN"/>
    <property type="match status" value="1"/>
</dbReference>
<reference evidence="8 9" key="1">
    <citation type="submission" date="2021-01" db="EMBL/GenBank/DDBJ databases">
        <title>Whole genome shotgun sequence of Asanoa siamensis NBRC 107932.</title>
        <authorList>
            <person name="Komaki H."/>
            <person name="Tamura T."/>
        </authorList>
    </citation>
    <scope>NUCLEOTIDE SEQUENCE [LARGE SCALE GENOMIC DNA]</scope>
    <source>
        <strain evidence="8 9">NBRC 107932</strain>
    </source>
</reference>
<dbReference type="InterPro" id="IPR036259">
    <property type="entry name" value="MFS_trans_sf"/>
</dbReference>
<dbReference type="Proteomes" id="UP000604117">
    <property type="component" value="Unassembled WGS sequence"/>
</dbReference>
<evidence type="ECO:0000256" key="3">
    <source>
        <dbReference type="ARBA" id="ARBA00022989"/>
    </source>
</evidence>
<dbReference type="Pfam" id="PF07690">
    <property type="entry name" value="MFS_1"/>
    <property type="match status" value="1"/>
</dbReference>
<dbReference type="PROSITE" id="PS50850">
    <property type="entry name" value="MFS"/>
    <property type="match status" value="1"/>
</dbReference>
<gene>
    <name evidence="8" type="ORF">Asi02nite_75650</name>
</gene>
<proteinExistence type="predicted"/>
<dbReference type="InterPro" id="IPR020846">
    <property type="entry name" value="MFS_dom"/>
</dbReference>
<feature type="transmembrane region" description="Helical" evidence="6">
    <location>
        <begin position="59"/>
        <end position="79"/>
    </location>
</feature>
<evidence type="ECO:0000256" key="4">
    <source>
        <dbReference type="ARBA" id="ARBA00023136"/>
    </source>
</evidence>
<evidence type="ECO:0000256" key="5">
    <source>
        <dbReference type="SAM" id="MobiDB-lite"/>
    </source>
</evidence>
<dbReference type="Gene3D" id="1.20.1250.20">
    <property type="entry name" value="MFS general substrate transporter like domains"/>
    <property type="match status" value="2"/>
</dbReference>
<organism evidence="8 9">
    <name type="scientific">Asanoa siamensis</name>
    <dbReference type="NCBI Taxonomy" id="926357"/>
    <lineage>
        <taxon>Bacteria</taxon>
        <taxon>Bacillati</taxon>
        <taxon>Actinomycetota</taxon>
        <taxon>Actinomycetes</taxon>
        <taxon>Micromonosporales</taxon>
        <taxon>Micromonosporaceae</taxon>
        <taxon>Asanoa</taxon>
    </lineage>
</organism>
<feature type="transmembrane region" description="Helical" evidence="6">
    <location>
        <begin position="26"/>
        <end position="47"/>
    </location>
</feature>
<feature type="transmembrane region" description="Helical" evidence="6">
    <location>
        <begin position="219"/>
        <end position="236"/>
    </location>
</feature>
<dbReference type="InterPro" id="IPR011701">
    <property type="entry name" value="MFS"/>
</dbReference>
<evidence type="ECO:0000256" key="6">
    <source>
        <dbReference type="SAM" id="Phobius"/>
    </source>
</evidence>
<evidence type="ECO:0000256" key="1">
    <source>
        <dbReference type="ARBA" id="ARBA00004651"/>
    </source>
</evidence>
<dbReference type="PANTHER" id="PTHR23531">
    <property type="entry name" value="QUINOLENE RESISTANCE PROTEIN NORA"/>
    <property type="match status" value="1"/>
</dbReference>
<feature type="transmembrane region" description="Helical" evidence="6">
    <location>
        <begin position="180"/>
        <end position="198"/>
    </location>
</feature>
<dbReference type="SUPFAM" id="SSF103473">
    <property type="entry name" value="MFS general substrate transporter"/>
    <property type="match status" value="1"/>
</dbReference>
<comment type="caution">
    <text evidence="8">The sequence shown here is derived from an EMBL/GenBank/DDBJ whole genome shotgun (WGS) entry which is preliminary data.</text>
</comment>
<feature type="transmembrane region" description="Helical" evidence="6">
    <location>
        <begin position="297"/>
        <end position="316"/>
    </location>
</feature>
<evidence type="ECO:0000313" key="9">
    <source>
        <dbReference type="Proteomes" id="UP000604117"/>
    </source>
</evidence>
<accession>A0ABQ4D3D4</accession>
<feature type="compositionally biased region" description="Gly residues" evidence="5">
    <location>
        <begin position="339"/>
        <end position="354"/>
    </location>
</feature>
<sequence>MSEQLARSRSGEAAPTTARVPGRAQLLVLLAASCLSVLGAVLIAPVLPQMEAMDTAADVLVPVVLTVPALVIGLTAPFAGIIADRVDRKRLLLVGLLLYSVVGTAPLYLPSLQAILISRVLVGVCEAAIMTSATTLIGDYWSGPQRSRYLSLQTLVASLSATVFLALGGASGTQGLRTPFSVYGIALVLVPLAAKLIWQPGGHRAAGERLTPLPWRSLLTPYLVTFVGGIVFYALMPTGFGTGMLLPTLLTWAVNRLDFAQRGRGTGVWTGALFVGQFICPLLIAAIGAGVGGLQPSIGVLGIIAVVMAVTCALVIRRNNTPLDITNDRSTDQRAGFPEGRGQGWAGAAGGGRGAAAARRP</sequence>
<dbReference type="InterPro" id="IPR052714">
    <property type="entry name" value="MFS_Exporter"/>
</dbReference>
<keyword evidence="9" id="KW-1185">Reference proteome</keyword>
<protein>
    <recommendedName>
        <fullName evidence="7">Major facilitator superfamily (MFS) profile domain-containing protein</fullName>
    </recommendedName>
</protein>